<dbReference type="Proteomes" id="UP000544331">
    <property type="component" value="Unassembled WGS sequence"/>
</dbReference>
<evidence type="ECO:0000313" key="3">
    <source>
        <dbReference type="Proteomes" id="UP000544331"/>
    </source>
</evidence>
<feature type="non-terminal residue" evidence="2">
    <location>
        <position position="332"/>
    </location>
</feature>
<gene>
    <name evidence="2" type="ORF">FMUND_15842</name>
</gene>
<evidence type="ECO:0000256" key="1">
    <source>
        <dbReference type="SAM" id="MobiDB-lite"/>
    </source>
</evidence>
<reference evidence="2 3" key="1">
    <citation type="submission" date="2020-05" db="EMBL/GenBank/DDBJ databases">
        <title>Identification and distribution of gene clusters putatively required for synthesis of sphingolipid metabolism inhibitors in phylogenetically diverse species of the filamentous fungus Fusarium.</title>
        <authorList>
            <person name="Kim H.-S."/>
            <person name="Busman M."/>
            <person name="Brown D.W."/>
            <person name="Divon H."/>
            <person name="Uhlig S."/>
            <person name="Proctor R.H."/>
        </authorList>
    </citation>
    <scope>NUCLEOTIDE SEQUENCE [LARGE SCALE GENOMIC DNA]</scope>
    <source>
        <strain evidence="2 3">NRRL 66235</strain>
    </source>
</reference>
<dbReference type="EMBL" id="JAAOAN010001349">
    <property type="protein sequence ID" value="KAF5695583.1"/>
    <property type="molecule type" value="Genomic_DNA"/>
</dbReference>
<organism evidence="2 3">
    <name type="scientific">Fusarium mundagurra</name>
    <dbReference type="NCBI Taxonomy" id="1567541"/>
    <lineage>
        <taxon>Eukaryota</taxon>
        <taxon>Fungi</taxon>
        <taxon>Dikarya</taxon>
        <taxon>Ascomycota</taxon>
        <taxon>Pezizomycotina</taxon>
        <taxon>Sordariomycetes</taxon>
        <taxon>Hypocreomycetidae</taxon>
        <taxon>Hypocreales</taxon>
        <taxon>Nectriaceae</taxon>
        <taxon>Fusarium</taxon>
        <taxon>Fusarium fujikuroi species complex</taxon>
    </lineage>
</organism>
<feature type="region of interest" description="Disordered" evidence="1">
    <location>
        <begin position="277"/>
        <end position="301"/>
    </location>
</feature>
<evidence type="ECO:0000313" key="2">
    <source>
        <dbReference type="EMBL" id="KAF5695583.1"/>
    </source>
</evidence>
<protein>
    <submittedName>
        <fullName evidence="2">Sucrase-isomaltase intestinal</fullName>
    </submittedName>
</protein>
<accession>A0A8H5XKZ5</accession>
<sequence>MQHDLHMEILRMQYTVSDESGTEDNNGASPTIKLAVPVIPYGHFERSRSYRCGMTYMEYFDMLKANLLGSQRCFDPIIYRQKAILHSQPKSILPVWDLTQSEKASDSNKVEDLDLSFTQGFFNGIPSGTVVLNATGNEHSYGLVSTAWQEWKTYILHPVPREVLTEAKVSYTTSSNILGYIMGSWTTQDLSQQAAGIRLLVVEAELRLHGQRVNFVMNACLYPGNSKILSSYERRIFCGRLNPTLFRYAPPRRDNLIDYHNPSKRLKRKREPDFQFLYTSPSNQPSQDTGFTDSPTEPYSSDEFWDEMMAREVWDRMIEKQLKVEAPDPRAE</sequence>
<keyword evidence="3" id="KW-1185">Reference proteome</keyword>
<dbReference type="AlphaFoldDB" id="A0A8H5XKZ5"/>
<feature type="compositionally biased region" description="Polar residues" evidence="1">
    <location>
        <begin position="277"/>
        <end position="299"/>
    </location>
</feature>
<dbReference type="OrthoDB" id="5085465at2759"/>
<name>A0A8H5XKZ5_9HYPO</name>
<comment type="caution">
    <text evidence="2">The sequence shown here is derived from an EMBL/GenBank/DDBJ whole genome shotgun (WGS) entry which is preliminary data.</text>
</comment>
<proteinExistence type="predicted"/>